<comment type="caution">
    <text evidence="1">The sequence shown here is derived from an EMBL/GenBank/DDBJ whole genome shotgun (WGS) entry which is preliminary data.</text>
</comment>
<accession>A0AAE1CN01</accession>
<evidence type="ECO:0000313" key="2">
    <source>
        <dbReference type="Proteomes" id="UP001283361"/>
    </source>
</evidence>
<dbReference type="Proteomes" id="UP001283361">
    <property type="component" value="Unassembled WGS sequence"/>
</dbReference>
<organism evidence="1 2">
    <name type="scientific">Elysia crispata</name>
    <name type="common">lettuce slug</name>
    <dbReference type="NCBI Taxonomy" id="231223"/>
    <lineage>
        <taxon>Eukaryota</taxon>
        <taxon>Metazoa</taxon>
        <taxon>Spiralia</taxon>
        <taxon>Lophotrochozoa</taxon>
        <taxon>Mollusca</taxon>
        <taxon>Gastropoda</taxon>
        <taxon>Heterobranchia</taxon>
        <taxon>Euthyneura</taxon>
        <taxon>Panpulmonata</taxon>
        <taxon>Sacoglossa</taxon>
        <taxon>Placobranchoidea</taxon>
        <taxon>Plakobranchidae</taxon>
        <taxon>Elysia</taxon>
    </lineage>
</organism>
<protein>
    <submittedName>
        <fullName evidence="1">Uncharacterized protein</fullName>
    </submittedName>
</protein>
<name>A0AAE1CN01_9GAST</name>
<dbReference type="EMBL" id="JAWDGP010007481">
    <property type="protein sequence ID" value="KAK3716276.1"/>
    <property type="molecule type" value="Genomic_DNA"/>
</dbReference>
<sequence length="352" mass="40593">RKNLAHPNPSASTDAEWCWLSNYQGCDNETLKAQLAMVRRVTKLQCHLMDDPSKENLLEQVNASHCINNNQKLKELDSNIQLCRLKYKADLDEMEATPVTDTDSRLCWVFQTHVLCVLAAAEEMCGNSVALYFSKIYLSRENSNNTVNKCMDFKGIQKIMGQSSGCEDLYRCEKAVQQDFNIERYDFRNTTQLDIFCSQKRIYMTDCWDRHGSQCESNIWQRQVKEELRLMELVCSPDFKDVASLMSYSALVSVATTVLDCEENFLHIYPGLEESRGDLEYLGKVSCRHIHQIVACIRNGVDFAIRKTSKSYLQALYNQAFNIVLGGQLQKKYYLCREQSEQADRKPSKLLR</sequence>
<evidence type="ECO:0000313" key="1">
    <source>
        <dbReference type="EMBL" id="KAK3716276.1"/>
    </source>
</evidence>
<dbReference type="AlphaFoldDB" id="A0AAE1CN01"/>
<feature type="non-terminal residue" evidence="1">
    <location>
        <position position="1"/>
    </location>
</feature>
<proteinExistence type="predicted"/>
<gene>
    <name evidence="1" type="ORF">RRG08_010219</name>
</gene>
<reference evidence="1" key="1">
    <citation type="journal article" date="2023" name="G3 (Bethesda)">
        <title>A reference genome for the long-term kleptoplast-retaining sea slug Elysia crispata morphotype clarki.</title>
        <authorList>
            <person name="Eastman K.E."/>
            <person name="Pendleton A.L."/>
            <person name="Shaikh M.A."/>
            <person name="Suttiyut T."/>
            <person name="Ogas R."/>
            <person name="Tomko P."/>
            <person name="Gavelis G."/>
            <person name="Widhalm J.R."/>
            <person name="Wisecaver J.H."/>
        </authorList>
    </citation>
    <scope>NUCLEOTIDE SEQUENCE</scope>
    <source>
        <strain evidence="1">ECLA1</strain>
    </source>
</reference>
<keyword evidence="2" id="KW-1185">Reference proteome</keyword>